<keyword evidence="2" id="KW-1185">Reference proteome</keyword>
<name>A0ABD2X2L2_9HYME</name>
<dbReference type="EMBL" id="JBJJXI010000055">
    <property type="protein sequence ID" value="KAL3399542.1"/>
    <property type="molecule type" value="Genomic_DNA"/>
</dbReference>
<comment type="caution">
    <text evidence="1">The sequence shown here is derived from an EMBL/GenBank/DDBJ whole genome shotgun (WGS) entry which is preliminary data.</text>
</comment>
<proteinExistence type="predicted"/>
<dbReference type="AlphaFoldDB" id="A0ABD2X2L2"/>
<organism evidence="1 2">
    <name type="scientific">Trichogramma kaykai</name>
    <dbReference type="NCBI Taxonomy" id="54128"/>
    <lineage>
        <taxon>Eukaryota</taxon>
        <taxon>Metazoa</taxon>
        <taxon>Ecdysozoa</taxon>
        <taxon>Arthropoda</taxon>
        <taxon>Hexapoda</taxon>
        <taxon>Insecta</taxon>
        <taxon>Pterygota</taxon>
        <taxon>Neoptera</taxon>
        <taxon>Endopterygota</taxon>
        <taxon>Hymenoptera</taxon>
        <taxon>Apocrita</taxon>
        <taxon>Proctotrupomorpha</taxon>
        <taxon>Chalcidoidea</taxon>
        <taxon>Trichogrammatidae</taxon>
        <taxon>Trichogramma</taxon>
    </lineage>
</organism>
<gene>
    <name evidence="1" type="ORF">TKK_006817</name>
</gene>
<protein>
    <recommendedName>
        <fullName evidence="3">Methyltransferase FkbM domain-containing protein</fullName>
    </recommendedName>
</protein>
<evidence type="ECO:0000313" key="1">
    <source>
        <dbReference type="EMBL" id="KAL3399542.1"/>
    </source>
</evidence>
<sequence length="104" mass="11633">MQDFLCTTTRCIEFKIVRYAEGSTNHFTPRQAPVTPLMPGAHGAERAAALVAEKSFNLIKFDIRGVEYESATARKNVGLSYVAREEEVEEEGDAERIRRAVASR</sequence>
<evidence type="ECO:0008006" key="3">
    <source>
        <dbReference type="Google" id="ProtNLM"/>
    </source>
</evidence>
<reference evidence="1 2" key="1">
    <citation type="journal article" date="2024" name="bioRxiv">
        <title>A reference genome for Trichogramma kaykai: A tiny desert-dwelling parasitoid wasp with competing sex-ratio distorters.</title>
        <authorList>
            <person name="Culotta J."/>
            <person name="Lindsey A.R."/>
        </authorList>
    </citation>
    <scope>NUCLEOTIDE SEQUENCE [LARGE SCALE GENOMIC DNA]</scope>
    <source>
        <strain evidence="1 2">KSX58</strain>
    </source>
</reference>
<accession>A0ABD2X2L2</accession>
<evidence type="ECO:0000313" key="2">
    <source>
        <dbReference type="Proteomes" id="UP001627154"/>
    </source>
</evidence>
<dbReference type="Proteomes" id="UP001627154">
    <property type="component" value="Unassembled WGS sequence"/>
</dbReference>